<dbReference type="STRING" id="331648.BST97_00955"/>
<name>A0A1W6MGG0_9FLAO</name>
<protein>
    <submittedName>
        <fullName evidence="2">Uncharacterized protein</fullName>
    </submittedName>
</protein>
<evidence type="ECO:0000313" key="2">
    <source>
        <dbReference type="EMBL" id="ARN76685.1"/>
    </source>
</evidence>
<dbReference type="EMBL" id="CP019344">
    <property type="protein sequence ID" value="ARN76685.1"/>
    <property type="molecule type" value="Genomic_DNA"/>
</dbReference>
<evidence type="ECO:0000313" key="3">
    <source>
        <dbReference type="Proteomes" id="UP000193431"/>
    </source>
</evidence>
<proteinExistence type="predicted"/>
<sequence length="79" mass="9013">MKIVLIIFSVIFLWCGDPHATVDCKVKGELCQQTSPDYDVAVQLVNDYVYFLNNSKSEVEVINWFATRKNLTKGLNNKS</sequence>
<evidence type="ECO:0000256" key="1">
    <source>
        <dbReference type="SAM" id="SignalP"/>
    </source>
</evidence>
<accession>A0A1W6MGG0</accession>
<feature type="signal peptide" evidence="1">
    <location>
        <begin position="1"/>
        <end position="20"/>
    </location>
</feature>
<keyword evidence="1" id="KW-0732">Signal</keyword>
<gene>
    <name evidence="2" type="ORF">BST97_00955</name>
</gene>
<feature type="chain" id="PRO_5010859995" evidence="1">
    <location>
        <begin position="21"/>
        <end position="79"/>
    </location>
</feature>
<reference evidence="2 3" key="1">
    <citation type="submission" date="2016-11" db="EMBL/GenBank/DDBJ databases">
        <title>Trade-off between light-utilization and light-protection in marine flavobacteria.</title>
        <authorList>
            <person name="Kumagai Y."/>
        </authorList>
    </citation>
    <scope>NUCLEOTIDE SEQUENCE [LARGE SCALE GENOMIC DNA]</scope>
    <source>
        <strain evidence="2 3">JCM 13191</strain>
    </source>
</reference>
<dbReference type="Proteomes" id="UP000193431">
    <property type="component" value="Chromosome"/>
</dbReference>
<organism evidence="2 3">
    <name type="scientific">Nonlabens spongiae</name>
    <dbReference type="NCBI Taxonomy" id="331648"/>
    <lineage>
        <taxon>Bacteria</taxon>
        <taxon>Pseudomonadati</taxon>
        <taxon>Bacteroidota</taxon>
        <taxon>Flavobacteriia</taxon>
        <taxon>Flavobacteriales</taxon>
        <taxon>Flavobacteriaceae</taxon>
        <taxon>Nonlabens</taxon>
    </lineage>
</organism>
<dbReference type="AlphaFoldDB" id="A0A1W6MGG0"/>
<keyword evidence="3" id="KW-1185">Reference proteome</keyword>